<organism evidence="3 4">
    <name type="scientific">Aquamicrobium soli</name>
    <dbReference type="NCBI Taxonomy" id="1811518"/>
    <lineage>
        <taxon>Bacteria</taxon>
        <taxon>Pseudomonadati</taxon>
        <taxon>Pseudomonadota</taxon>
        <taxon>Alphaproteobacteria</taxon>
        <taxon>Hyphomicrobiales</taxon>
        <taxon>Phyllobacteriaceae</taxon>
        <taxon>Aquamicrobium</taxon>
    </lineage>
</organism>
<keyword evidence="3" id="KW-0540">Nuclease</keyword>
<dbReference type="SMART" id="SM00507">
    <property type="entry name" value="HNHc"/>
    <property type="match status" value="1"/>
</dbReference>
<proteinExistence type="predicted"/>
<gene>
    <name evidence="3" type="ORF">ACFOHJ_14240</name>
</gene>
<evidence type="ECO:0000256" key="1">
    <source>
        <dbReference type="SAM" id="MobiDB-lite"/>
    </source>
</evidence>
<keyword evidence="3" id="KW-0378">Hydrolase</keyword>
<evidence type="ECO:0000313" key="3">
    <source>
        <dbReference type="EMBL" id="MFC3207382.1"/>
    </source>
</evidence>
<dbReference type="CDD" id="cd00085">
    <property type="entry name" value="HNHc"/>
    <property type="match status" value="1"/>
</dbReference>
<sequence>MARGGKGVSLKTIGPRLGGIASRFASQAHTGPERDQQRAATAPWREWYKTSRWQALRRQVLQRDLYTCQRTGVLLIGKHPAPNSPVVDHIKPHRGDPDLFWDEANLMAVSKAYHDSEKQKAEQGEIKGVWY</sequence>
<name>A0ABV7KCQ6_9HYPH</name>
<dbReference type="RefSeq" id="WP_378221604.1">
    <property type="nucleotide sequence ID" value="NZ_JBHRTK010000013.1"/>
</dbReference>
<dbReference type="GO" id="GO:0004519">
    <property type="term" value="F:endonuclease activity"/>
    <property type="evidence" value="ECO:0007669"/>
    <property type="project" value="UniProtKB-KW"/>
</dbReference>
<feature type="domain" description="HNH nuclease" evidence="2">
    <location>
        <begin position="55"/>
        <end position="115"/>
    </location>
</feature>
<feature type="region of interest" description="Disordered" evidence="1">
    <location>
        <begin position="21"/>
        <end position="42"/>
    </location>
</feature>
<dbReference type="InterPro" id="IPR003615">
    <property type="entry name" value="HNH_nuc"/>
</dbReference>
<evidence type="ECO:0000313" key="4">
    <source>
        <dbReference type="Proteomes" id="UP001595583"/>
    </source>
</evidence>
<keyword evidence="3" id="KW-0255">Endonuclease</keyword>
<comment type="caution">
    <text evidence="3">The sequence shown here is derived from an EMBL/GenBank/DDBJ whole genome shotgun (WGS) entry which is preliminary data.</text>
</comment>
<dbReference type="Proteomes" id="UP001595583">
    <property type="component" value="Unassembled WGS sequence"/>
</dbReference>
<reference evidence="4" key="1">
    <citation type="journal article" date="2019" name="Int. J. Syst. Evol. Microbiol.">
        <title>The Global Catalogue of Microorganisms (GCM) 10K type strain sequencing project: providing services to taxonomists for standard genome sequencing and annotation.</title>
        <authorList>
            <consortium name="The Broad Institute Genomics Platform"/>
            <consortium name="The Broad Institute Genome Sequencing Center for Infectious Disease"/>
            <person name="Wu L."/>
            <person name="Ma J."/>
        </authorList>
    </citation>
    <scope>NUCLEOTIDE SEQUENCE [LARGE SCALE GENOMIC DNA]</scope>
    <source>
        <strain evidence="4">KCTC 52165</strain>
    </source>
</reference>
<keyword evidence="4" id="KW-1185">Reference proteome</keyword>
<protein>
    <submittedName>
        <fullName evidence="3">HNH endonuclease</fullName>
    </submittedName>
</protein>
<evidence type="ECO:0000259" key="2">
    <source>
        <dbReference type="SMART" id="SM00507"/>
    </source>
</evidence>
<dbReference type="EMBL" id="JBHRTK010000013">
    <property type="protein sequence ID" value="MFC3207382.1"/>
    <property type="molecule type" value="Genomic_DNA"/>
</dbReference>
<accession>A0ABV7KCQ6</accession>